<gene>
    <name evidence="1" type="ORF">C8N46_10953</name>
</gene>
<dbReference type="OrthoDB" id="9554424at2"/>
<dbReference type="EMBL" id="QBKT01000009">
    <property type="protein sequence ID" value="PTX59465.1"/>
    <property type="molecule type" value="Genomic_DNA"/>
</dbReference>
<proteinExistence type="predicted"/>
<accession>A0A2T6BTR0</accession>
<organism evidence="1 2">
    <name type="scientific">Kordia periserrulae</name>
    <dbReference type="NCBI Taxonomy" id="701523"/>
    <lineage>
        <taxon>Bacteria</taxon>
        <taxon>Pseudomonadati</taxon>
        <taxon>Bacteroidota</taxon>
        <taxon>Flavobacteriia</taxon>
        <taxon>Flavobacteriales</taxon>
        <taxon>Flavobacteriaceae</taxon>
        <taxon>Kordia</taxon>
    </lineage>
</organism>
<keyword evidence="2" id="KW-1185">Reference proteome</keyword>
<evidence type="ECO:0008006" key="3">
    <source>
        <dbReference type="Google" id="ProtNLM"/>
    </source>
</evidence>
<evidence type="ECO:0000313" key="1">
    <source>
        <dbReference type="EMBL" id="PTX59465.1"/>
    </source>
</evidence>
<sequence>MIYKQLDINSVKNKSSKLVSFLNHKLKSLATHSINIIFLGETHNNQIDQTVTRELLINPPVVTPNDTRIILERGLNQVYNVFSALTDQRTEPHLNLNRQERSDLIAKMVLTAIKQDDKKTIYIVCGEEHSKEIYESLDKQKIENSIFISKPSVV</sequence>
<dbReference type="AlphaFoldDB" id="A0A2T6BTR0"/>
<comment type="caution">
    <text evidence="1">The sequence shown here is derived from an EMBL/GenBank/DDBJ whole genome shotgun (WGS) entry which is preliminary data.</text>
</comment>
<dbReference type="Proteomes" id="UP000244090">
    <property type="component" value="Unassembled WGS sequence"/>
</dbReference>
<name>A0A2T6BTR0_9FLAO</name>
<dbReference type="RefSeq" id="WP_108116122.1">
    <property type="nucleotide sequence ID" value="NZ_QBKT01000009.1"/>
</dbReference>
<evidence type="ECO:0000313" key="2">
    <source>
        <dbReference type="Proteomes" id="UP000244090"/>
    </source>
</evidence>
<reference evidence="1 2" key="1">
    <citation type="submission" date="2018-04" db="EMBL/GenBank/DDBJ databases">
        <title>Genomic Encyclopedia of Archaeal and Bacterial Type Strains, Phase II (KMG-II): from individual species to whole genera.</title>
        <authorList>
            <person name="Goeker M."/>
        </authorList>
    </citation>
    <scope>NUCLEOTIDE SEQUENCE [LARGE SCALE GENOMIC DNA]</scope>
    <source>
        <strain evidence="1 2">DSM 25731</strain>
    </source>
</reference>
<protein>
    <recommendedName>
        <fullName evidence="3">Haem-binding uptake Tiki superfamily ChaN domain-containing protein</fullName>
    </recommendedName>
</protein>